<dbReference type="EMBL" id="JANBUP010000159">
    <property type="protein sequence ID" value="KAJ2812767.1"/>
    <property type="molecule type" value="Genomic_DNA"/>
</dbReference>
<sequence>MRVQESYSEYPVRAVIVMGVSGSGKSTIGQDLAQRLGQAPFIDADSLHPATNVAKMAEGVPLADKDRWPWLQRVREEISKQAQGLLAGRDSTLRSARTIVGNNRESAGSQRMYVVCACSSLKRSYREFLSRSDPDTPLEMVTHDTVFVYVDVSKKELLRRLDKRENHFFNPRLLDSQLETLEPPDTTRESAINVYGEGTAESVVEDVYQRVTRYIAKNSL</sequence>
<comment type="caution">
    <text evidence="1">The sequence shown here is derived from an EMBL/GenBank/DDBJ whole genome shotgun (WGS) entry which is preliminary data.</text>
</comment>
<gene>
    <name evidence="1" type="ORF">H4S07_001166</name>
</gene>
<proteinExistence type="predicted"/>
<accession>A0ACC1LNP1</accession>
<evidence type="ECO:0000313" key="2">
    <source>
        <dbReference type="Proteomes" id="UP001140096"/>
    </source>
</evidence>
<evidence type="ECO:0000313" key="1">
    <source>
        <dbReference type="EMBL" id="KAJ2812767.1"/>
    </source>
</evidence>
<protein>
    <submittedName>
        <fullName evidence="1">Uncharacterized protein</fullName>
    </submittedName>
</protein>
<dbReference type="Proteomes" id="UP001140096">
    <property type="component" value="Unassembled WGS sequence"/>
</dbReference>
<keyword evidence="2" id="KW-1185">Reference proteome</keyword>
<name>A0ACC1LNP1_9FUNG</name>
<reference evidence="1" key="1">
    <citation type="submission" date="2022-07" db="EMBL/GenBank/DDBJ databases">
        <title>Phylogenomic reconstructions and comparative analyses of Kickxellomycotina fungi.</title>
        <authorList>
            <person name="Reynolds N.K."/>
            <person name="Stajich J.E."/>
            <person name="Barry K."/>
            <person name="Grigoriev I.V."/>
            <person name="Crous P."/>
            <person name="Smith M.E."/>
        </authorList>
    </citation>
    <scope>NUCLEOTIDE SEQUENCE</scope>
    <source>
        <strain evidence="1">CBS 102833</strain>
    </source>
</reference>
<organism evidence="1 2">
    <name type="scientific">Coemansia furcata</name>
    <dbReference type="NCBI Taxonomy" id="417177"/>
    <lineage>
        <taxon>Eukaryota</taxon>
        <taxon>Fungi</taxon>
        <taxon>Fungi incertae sedis</taxon>
        <taxon>Zoopagomycota</taxon>
        <taxon>Kickxellomycotina</taxon>
        <taxon>Kickxellomycetes</taxon>
        <taxon>Kickxellales</taxon>
        <taxon>Kickxellaceae</taxon>
        <taxon>Coemansia</taxon>
    </lineage>
</organism>